<dbReference type="Proteomes" id="UP000004067">
    <property type="component" value="Unassembled WGS sequence"/>
</dbReference>
<dbReference type="InterPro" id="IPR037035">
    <property type="entry name" value="GK-like_C_sf"/>
</dbReference>
<organism evidence="3 4">
    <name type="scientific">Centipeda periodontii DSM 2778</name>
    <dbReference type="NCBI Taxonomy" id="888060"/>
    <lineage>
        <taxon>Bacteria</taxon>
        <taxon>Bacillati</taxon>
        <taxon>Bacillota</taxon>
        <taxon>Negativicutes</taxon>
        <taxon>Selenomonadales</taxon>
        <taxon>Selenomonadaceae</taxon>
        <taxon>Centipeda</taxon>
    </lineage>
</organism>
<dbReference type="AlphaFoldDB" id="F5RJG4"/>
<dbReference type="GO" id="GO:0008887">
    <property type="term" value="F:glycerate kinase activity"/>
    <property type="evidence" value="ECO:0007669"/>
    <property type="project" value="InterPro"/>
</dbReference>
<dbReference type="Gene3D" id="3.40.50.10180">
    <property type="entry name" value="Glycerate kinase, MOFRL-like N-terminal domain"/>
    <property type="match status" value="1"/>
</dbReference>
<dbReference type="HOGENOM" id="CLU_032279_1_1_9"/>
<comment type="caution">
    <text evidence="3">The sequence shown here is derived from an EMBL/GenBank/DDBJ whole genome shotgun (WGS) entry which is preliminary data.</text>
</comment>
<evidence type="ECO:0000259" key="1">
    <source>
        <dbReference type="Pfam" id="PF05161"/>
    </source>
</evidence>
<feature type="domain" description="MOFRL" evidence="1">
    <location>
        <begin position="315"/>
        <end position="419"/>
    </location>
</feature>
<evidence type="ECO:0000259" key="2">
    <source>
        <dbReference type="Pfam" id="PF13660"/>
    </source>
</evidence>
<keyword evidence="3" id="KW-0560">Oxidoreductase</keyword>
<evidence type="ECO:0000313" key="3">
    <source>
        <dbReference type="EMBL" id="EGK61989.1"/>
    </source>
</evidence>
<dbReference type="EMBL" id="AFHQ01000009">
    <property type="protein sequence ID" value="EGK61989.1"/>
    <property type="molecule type" value="Genomic_DNA"/>
</dbReference>
<name>F5RJG4_9FIRM</name>
<keyword evidence="3" id="KW-0670">Pyruvate</keyword>
<keyword evidence="4" id="KW-1185">Reference proteome</keyword>
<gene>
    <name evidence="3" type="primary">ttuD</name>
    <name evidence="3" type="ORF">HMPREF9081_0399</name>
</gene>
<reference evidence="3 4" key="1">
    <citation type="submission" date="2011-04" db="EMBL/GenBank/DDBJ databases">
        <authorList>
            <person name="Muzny D."/>
            <person name="Qin X."/>
            <person name="Deng J."/>
            <person name="Jiang H."/>
            <person name="Liu Y."/>
            <person name="Qu J."/>
            <person name="Song X.-Z."/>
            <person name="Zhang L."/>
            <person name="Thornton R."/>
            <person name="Coyle M."/>
            <person name="Francisco L."/>
            <person name="Jackson L."/>
            <person name="Javaid M."/>
            <person name="Korchina V."/>
            <person name="Kovar C."/>
            <person name="Mata R."/>
            <person name="Mathew T."/>
            <person name="Ngo R."/>
            <person name="Nguyen L."/>
            <person name="Nguyen N."/>
            <person name="Okwuonu G."/>
            <person name="Ongeri F."/>
            <person name="Pham C."/>
            <person name="Simmons D."/>
            <person name="Wilczek-Boney K."/>
            <person name="Hale W."/>
            <person name="Jakkamsetti A."/>
            <person name="Pham P."/>
            <person name="Ruth R."/>
            <person name="San Lucas F."/>
            <person name="Warren J."/>
            <person name="Zhang J."/>
            <person name="Zhao Z."/>
            <person name="Zhou C."/>
            <person name="Zhu D."/>
            <person name="Lee S."/>
            <person name="Bess C."/>
            <person name="Blankenburg K."/>
            <person name="Forbes L."/>
            <person name="Fu Q."/>
            <person name="Gubbala S."/>
            <person name="Hirani K."/>
            <person name="Jayaseelan J.C."/>
            <person name="Lara F."/>
            <person name="Munidasa M."/>
            <person name="Palculict T."/>
            <person name="Patil S."/>
            <person name="Pu L.-L."/>
            <person name="Saada N."/>
            <person name="Tang L."/>
            <person name="Weissenberger G."/>
            <person name="Zhu Y."/>
            <person name="Hemphill L."/>
            <person name="Shang Y."/>
            <person name="Youmans B."/>
            <person name="Ayvaz T."/>
            <person name="Ross M."/>
            <person name="Santibanez J."/>
            <person name="Aqrawi P."/>
            <person name="Gross S."/>
            <person name="Joshi V."/>
            <person name="Fowler G."/>
            <person name="Nazareth L."/>
            <person name="Reid J."/>
            <person name="Worley K."/>
            <person name="Petrosino J."/>
            <person name="Highlander S."/>
            <person name="Gibbs R."/>
        </authorList>
    </citation>
    <scope>NUCLEOTIDE SEQUENCE [LARGE SCALE GENOMIC DNA]</scope>
    <source>
        <strain evidence="3 4">DSM 2778</strain>
    </source>
</reference>
<dbReference type="Gene3D" id="3.40.1480.10">
    <property type="entry name" value="MOFRL domain"/>
    <property type="match status" value="1"/>
</dbReference>
<dbReference type="GO" id="GO:0016618">
    <property type="term" value="F:hydroxypyruvate reductase [NAD(P)H] activity"/>
    <property type="evidence" value="ECO:0007669"/>
    <property type="project" value="UniProtKB-EC"/>
</dbReference>
<feature type="domain" description="MOFRL-associated" evidence="2">
    <location>
        <begin position="24"/>
        <end position="245"/>
    </location>
</feature>
<sequence length="429" mass="44614">MFHLCYNKEENRKGEIIMNLRNDADGIIKESFAAILPDAAVQKALAGHTFPRGRIVLIAVGKAAWQMARAAADVLGERIDVGLVITKYDHVMGEIPHVRCMEAGHPVPDENSFAATTEALRLTENLTAEDTVLFLLSGGGSALFEQPLIPAAELTELTEQLLASGADIVEMNTLRKRMSAVKGGRFGAHCAPAHVFSIVLSDILGDPPGMIASGPAHPDTSTAEDAHRIVEKYHIRLSDAAKALLDKPLPTALPNVETHITGSVKGLCAAAAQAAERRGYTPVLLTDQLDCEAREAGRFLADIARTHAGDGVSYAYIAGGETVVQLKGKGRGGRNQELALAAADGIAGLANVAVFSVGSDGTDGPTDAAGGYVDGGTRAALAHEGKSAATALAENDAYPALNAVGGLIITGPTGTNVNDVAVVLIRGVE</sequence>
<dbReference type="InterPro" id="IPR007835">
    <property type="entry name" value="MOFRL"/>
</dbReference>
<dbReference type="InterPro" id="IPR038614">
    <property type="entry name" value="GK_N_sf"/>
</dbReference>
<dbReference type="Pfam" id="PF13660">
    <property type="entry name" value="DUF4147"/>
    <property type="match status" value="1"/>
</dbReference>
<dbReference type="InterPro" id="IPR025286">
    <property type="entry name" value="MOFRL_assoc_dom"/>
</dbReference>
<dbReference type="InterPro" id="IPR039760">
    <property type="entry name" value="MOFRL_protein"/>
</dbReference>
<dbReference type="PANTHER" id="PTHR12227:SF0">
    <property type="entry name" value="GLYCERATE KINASE"/>
    <property type="match status" value="1"/>
</dbReference>
<dbReference type="GO" id="GO:0005737">
    <property type="term" value="C:cytoplasm"/>
    <property type="evidence" value="ECO:0007669"/>
    <property type="project" value="TreeGrafter"/>
</dbReference>
<dbReference type="Pfam" id="PF05161">
    <property type="entry name" value="MOFRL"/>
    <property type="match status" value="1"/>
</dbReference>
<accession>F5RJG4</accession>
<evidence type="ECO:0000313" key="4">
    <source>
        <dbReference type="Proteomes" id="UP000004067"/>
    </source>
</evidence>
<dbReference type="EC" id="1.1.1.81" evidence="3"/>
<proteinExistence type="predicted"/>
<dbReference type="eggNOG" id="COG2379">
    <property type="taxonomic scope" value="Bacteria"/>
</dbReference>
<protein>
    <submittedName>
        <fullName evidence="3">Hydroxypyruvate reductase</fullName>
        <ecNumber evidence="3">1.1.1.81</ecNumber>
    </submittedName>
</protein>
<dbReference type="SUPFAM" id="SSF82544">
    <property type="entry name" value="GckA/TtuD-like"/>
    <property type="match status" value="1"/>
</dbReference>
<dbReference type="PANTHER" id="PTHR12227">
    <property type="entry name" value="GLYCERATE KINASE"/>
    <property type="match status" value="1"/>
</dbReference>
<dbReference type="STRING" id="888060.HMPREF9081_0399"/>